<proteinExistence type="predicted"/>
<keyword evidence="2" id="KW-1185">Reference proteome</keyword>
<evidence type="ECO:0000313" key="1">
    <source>
        <dbReference type="EMBL" id="KAH7847143.1"/>
    </source>
</evidence>
<organism evidence="1 2">
    <name type="scientific">Vaccinium darrowii</name>
    <dbReference type="NCBI Taxonomy" id="229202"/>
    <lineage>
        <taxon>Eukaryota</taxon>
        <taxon>Viridiplantae</taxon>
        <taxon>Streptophyta</taxon>
        <taxon>Embryophyta</taxon>
        <taxon>Tracheophyta</taxon>
        <taxon>Spermatophyta</taxon>
        <taxon>Magnoliopsida</taxon>
        <taxon>eudicotyledons</taxon>
        <taxon>Gunneridae</taxon>
        <taxon>Pentapetalae</taxon>
        <taxon>asterids</taxon>
        <taxon>Ericales</taxon>
        <taxon>Ericaceae</taxon>
        <taxon>Vaccinioideae</taxon>
        <taxon>Vaccinieae</taxon>
        <taxon>Vaccinium</taxon>
    </lineage>
</organism>
<reference evidence="1 2" key="1">
    <citation type="journal article" date="2021" name="Hortic Res">
        <title>High-quality reference genome and annotation aids understanding of berry development for evergreen blueberry (Vaccinium darrowii).</title>
        <authorList>
            <person name="Yu J."/>
            <person name="Hulse-Kemp A.M."/>
            <person name="Babiker E."/>
            <person name="Staton M."/>
        </authorList>
    </citation>
    <scope>NUCLEOTIDE SEQUENCE [LARGE SCALE GENOMIC DNA]</scope>
    <source>
        <strain evidence="2">cv. NJ 8807/NJ 8810</strain>
        <tissue evidence="1">Young leaf</tissue>
    </source>
</reference>
<comment type="caution">
    <text evidence="1">The sequence shown here is derived from an EMBL/GenBank/DDBJ whole genome shotgun (WGS) entry which is preliminary data.</text>
</comment>
<sequence>MATRKIFCTAAAGLRSAAYSSPRYQLCRNATTGLLLSMIGSTKSRFSAKYPFKSDGIIFGKKGYSLPYSTVAEKSSPPPRQDVTFWNQLFKKVHTSAKTVKDAIQATNVCQDVIEQGKCEALHNYVYDITELARRGKLDLILGWEDEIDRCIQILSRKTKNNPIVIGDTWLGNTDFVIGLAQRIVDGDVPETLVNRKLIRLDTDSLLADTKSREHFEQRLEAVLKEITASNDQNIIFFHRIHTILGAGGRHGGVNVGNLLNSMLGGDLQIVATTTWSDYRKFFRNLDIACRFEKVATEDGVGILSFESLADGVKRHRTINKGMSMIFTRLLSLAQRMVDGDVPETLVNRKLIWLDTDSLLADTKSRQHFEQRLEAVLKEITASNDQNIIFFHEIYTILGAGGRHGGVNVGNLLNSMLGGGDLRIVATTSWSHYRKFFRNLDLACRFENVASEDGVGILSFEGFVEVLFMAFL</sequence>
<protein>
    <submittedName>
        <fullName evidence="1">Uncharacterized protein</fullName>
    </submittedName>
</protein>
<evidence type="ECO:0000313" key="2">
    <source>
        <dbReference type="Proteomes" id="UP000828048"/>
    </source>
</evidence>
<accession>A0ACB7Y1T9</accession>
<dbReference type="Proteomes" id="UP000828048">
    <property type="component" value="Chromosome 5"/>
</dbReference>
<name>A0ACB7Y1T9_9ERIC</name>
<gene>
    <name evidence="1" type="ORF">Vadar_022453</name>
</gene>
<dbReference type="EMBL" id="CM037155">
    <property type="protein sequence ID" value="KAH7847143.1"/>
    <property type="molecule type" value="Genomic_DNA"/>
</dbReference>